<evidence type="ECO:0000256" key="6">
    <source>
        <dbReference type="ARBA" id="ARBA00022989"/>
    </source>
</evidence>
<dbReference type="RefSeq" id="WP_163740204.1">
    <property type="nucleotide sequence ID" value="NZ_JAAGOA010000012.1"/>
</dbReference>
<comment type="subcellular location">
    <subcellularLocation>
        <location evidence="1 10">Cell membrane</location>
        <topology evidence="1 10">Multi-pass membrane protein</topology>
    </subcellularLocation>
</comment>
<proteinExistence type="inferred from homology"/>
<comment type="caution">
    <text evidence="14">The sequence shown here is derived from an EMBL/GenBank/DDBJ whole genome shotgun (WGS) entry which is preliminary data.</text>
</comment>
<evidence type="ECO:0000256" key="3">
    <source>
        <dbReference type="ARBA" id="ARBA00012949"/>
    </source>
</evidence>
<keyword evidence="5 10" id="KW-0812">Transmembrane</keyword>
<evidence type="ECO:0000313" key="15">
    <source>
        <dbReference type="Proteomes" id="UP000475214"/>
    </source>
</evidence>
<evidence type="ECO:0000256" key="5">
    <source>
        <dbReference type="ARBA" id="ARBA00022692"/>
    </source>
</evidence>
<dbReference type="InterPro" id="IPR035973">
    <property type="entry name" value="Cyt_c_oxidase_su3-like_sf"/>
</dbReference>
<evidence type="ECO:0000256" key="2">
    <source>
        <dbReference type="ARBA" id="ARBA00010581"/>
    </source>
</evidence>
<dbReference type="Gene3D" id="1.20.120.80">
    <property type="entry name" value="Cytochrome c oxidase, subunit III, four-helix bundle"/>
    <property type="match status" value="1"/>
</dbReference>
<evidence type="ECO:0000313" key="14">
    <source>
        <dbReference type="EMBL" id="NEE02023.1"/>
    </source>
</evidence>
<feature type="transmembrane region" description="Helical" evidence="12">
    <location>
        <begin position="74"/>
        <end position="92"/>
    </location>
</feature>
<gene>
    <name evidence="14" type="ORF">G1H10_17755</name>
</gene>
<dbReference type="PROSITE" id="PS50253">
    <property type="entry name" value="COX3"/>
    <property type="match status" value="1"/>
</dbReference>
<dbReference type="Proteomes" id="UP000475214">
    <property type="component" value="Unassembled WGS sequence"/>
</dbReference>
<evidence type="ECO:0000256" key="8">
    <source>
        <dbReference type="ARBA" id="ARBA00031400"/>
    </source>
</evidence>
<dbReference type="Pfam" id="PF00510">
    <property type="entry name" value="COX3"/>
    <property type="match status" value="1"/>
</dbReference>
<comment type="similarity">
    <text evidence="2 10">Belongs to the cytochrome c oxidase subunit 3 family.</text>
</comment>
<evidence type="ECO:0000256" key="9">
    <source>
        <dbReference type="ARBA" id="ARBA00031625"/>
    </source>
</evidence>
<keyword evidence="6 12" id="KW-1133">Transmembrane helix</keyword>
<dbReference type="InterPro" id="IPR013833">
    <property type="entry name" value="Cyt_c_oxidase_su3_a-hlx"/>
</dbReference>
<keyword evidence="7 12" id="KW-0472">Membrane</keyword>
<keyword evidence="4" id="KW-1003">Cell membrane</keyword>
<evidence type="ECO:0000256" key="12">
    <source>
        <dbReference type="SAM" id="Phobius"/>
    </source>
</evidence>
<dbReference type="GO" id="GO:0004129">
    <property type="term" value="F:cytochrome-c oxidase activity"/>
    <property type="evidence" value="ECO:0007669"/>
    <property type="project" value="UniProtKB-EC"/>
</dbReference>
<dbReference type="AlphaFoldDB" id="A0A6L9SAF9"/>
<organism evidence="14 15">
    <name type="scientific">Phytoactinopolyspora halotolerans</name>
    <dbReference type="NCBI Taxonomy" id="1981512"/>
    <lineage>
        <taxon>Bacteria</taxon>
        <taxon>Bacillati</taxon>
        <taxon>Actinomycetota</taxon>
        <taxon>Actinomycetes</taxon>
        <taxon>Jiangellales</taxon>
        <taxon>Jiangellaceae</taxon>
        <taxon>Phytoactinopolyspora</taxon>
    </lineage>
</organism>
<keyword evidence="15" id="KW-1185">Reference proteome</keyword>
<feature type="transmembrane region" description="Helical" evidence="12">
    <location>
        <begin position="144"/>
        <end position="167"/>
    </location>
</feature>
<reference evidence="14 15" key="1">
    <citation type="submission" date="2020-02" db="EMBL/GenBank/DDBJ databases">
        <authorList>
            <person name="Li X.-J."/>
            <person name="Han X.-M."/>
        </authorList>
    </citation>
    <scope>NUCLEOTIDE SEQUENCE [LARGE SCALE GENOMIC DNA]</scope>
    <source>
        <strain evidence="14 15">CCTCC AB 2017055</strain>
    </source>
</reference>
<feature type="domain" description="Heme-copper oxidase subunit III family profile" evidence="13">
    <location>
        <begin position="31"/>
        <end position="208"/>
    </location>
</feature>
<feature type="transmembrane region" description="Helical" evidence="12">
    <location>
        <begin position="104"/>
        <end position="124"/>
    </location>
</feature>
<accession>A0A6L9SAF9</accession>
<evidence type="ECO:0000256" key="10">
    <source>
        <dbReference type="RuleBase" id="RU003376"/>
    </source>
</evidence>
<evidence type="ECO:0000256" key="11">
    <source>
        <dbReference type="SAM" id="MobiDB-lite"/>
    </source>
</evidence>
<dbReference type="InterPro" id="IPR000298">
    <property type="entry name" value="Cyt_c_oxidase-like_su3"/>
</dbReference>
<dbReference type="PANTHER" id="PTHR11403:SF2">
    <property type="entry name" value="CYTOCHROME BO(3) UBIQUINOL OXIDASE SUBUNIT 3"/>
    <property type="match status" value="1"/>
</dbReference>
<sequence length="209" mass="23365">MNAVDMRSVSRATEPEALATERPRGRTPAWWGMVLLITTEVVLFAVLLASYFFVQFTTEGPWPPGGIRTPELRLPLIMTVLLLSSSAPMAWADRAIRRGYQGQLAAGLALALLLGAAFLTLQGIEYDTKLAEFTWTSYAYGSLFYAITGFHGFHVAAGLFMIGFTLVGTLRGRYTYERHERVRQVAFYWHAIDGLWILILSSLYLSPHV</sequence>
<dbReference type="SUPFAM" id="SSF81452">
    <property type="entry name" value="Cytochrome c oxidase subunit III-like"/>
    <property type="match status" value="1"/>
</dbReference>
<feature type="transmembrane region" description="Helical" evidence="12">
    <location>
        <begin position="187"/>
        <end position="205"/>
    </location>
</feature>
<dbReference type="PANTHER" id="PTHR11403">
    <property type="entry name" value="CYTOCHROME C OXIDASE SUBUNIT III"/>
    <property type="match status" value="1"/>
</dbReference>
<dbReference type="EC" id="7.1.1.9" evidence="3"/>
<protein>
    <recommendedName>
        <fullName evidence="3">cytochrome-c oxidase</fullName>
        <ecNumber evidence="3">7.1.1.9</ecNumber>
    </recommendedName>
    <alternativeName>
        <fullName evidence="8">Cytochrome aa3 subunit 3</fullName>
    </alternativeName>
    <alternativeName>
        <fullName evidence="9">Cytochrome c oxidase polypeptide III</fullName>
    </alternativeName>
</protein>
<dbReference type="CDD" id="cd00386">
    <property type="entry name" value="Heme_Cu_Oxidase_III_like"/>
    <property type="match status" value="1"/>
</dbReference>
<dbReference type="GO" id="GO:0005886">
    <property type="term" value="C:plasma membrane"/>
    <property type="evidence" value="ECO:0007669"/>
    <property type="project" value="UniProtKB-SubCell"/>
</dbReference>
<name>A0A6L9SAF9_9ACTN</name>
<evidence type="ECO:0000256" key="1">
    <source>
        <dbReference type="ARBA" id="ARBA00004651"/>
    </source>
</evidence>
<dbReference type="EMBL" id="JAAGOA010000012">
    <property type="protein sequence ID" value="NEE02023.1"/>
    <property type="molecule type" value="Genomic_DNA"/>
</dbReference>
<dbReference type="InterPro" id="IPR024791">
    <property type="entry name" value="Cyt_c/ubiquinol_Oxase_su3"/>
</dbReference>
<evidence type="ECO:0000259" key="13">
    <source>
        <dbReference type="PROSITE" id="PS50253"/>
    </source>
</evidence>
<feature type="region of interest" description="Disordered" evidence="11">
    <location>
        <begin position="1"/>
        <end position="20"/>
    </location>
</feature>
<feature type="transmembrane region" description="Helical" evidence="12">
    <location>
        <begin position="30"/>
        <end position="54"/>
    </location>
</feature>
<dbReference type="GO" id="GO:0019646">
    <property type="term" value="P:aerobic electron transport chain"/>
    <property type="evidence" value="ECO:0007669"/>
    <property type="project" value="InterPro"/>
</dbReference>
<evidence type="ECO:0000256" key="7">
    <source>
        <dbReference type="ARBA" id="ARBA00023136"/>
    </source>
</evidence>
<evidence type="ECO:0000256" key="4">
    <source>
        <dbReference type="ARBA" id="ARBA00022475"/>
    </source>
</evidence>